<accession>A0AAN8EJ79</accession>
<reference evidence="1 2" key="1">
    <citation type="submission" date="2022-12" db="EMBL/GenBank/DDBJ databases">
        <title>Genomic features and morphological characterization of a novel Knufia sp. strain isolated from spacecraft assembly facility.</title>
        <authorList>
            <person name="Teixeira M."/>
            <person name="Chander A.M."/>
            <person name="Stajich J.E."/>
            <person name="Venkateswaran K."/>
        </authorList>
    </citation>
    <scope>NUCLEOTIDE SEQUENCE [LARGE SCALE GENOMIC DNA]</scope>
    <source>
        <strain evidence="1 2">FJI-L2-BK-P2</strain>
    </source>
</reference>
<sequence length="171" mass="19824">MIDQRYSNEFLQTAPTNGRKYSVASYLFDRNRWINVGIVDDINFTNRKWETIHGQAQIRPFLFTIAFNLDETPGDKDESARRVGETFCRLWERLPSPVPKHDAPKLFHGPQLLTNMACILTFPDEARALNKLRLRRPSSLSWWDYHGDITLIRSTSARHRSLPNGGFYLSG</sequence>
<dbReference type="EMBL" id="JAKLMC020000004">
    <property type="protein sequence ID" value="KAK5956718.1"/>
    <property type="molecule type" value="Genomic_DNA"/>
</dbReference>
<gene>
    <name evidence="1" type="ORF">OHC33_002205</name>
</gene>
<protein>
    <submittedName>
        <fullName evidence="1">Uncharacterized protein</fullName>
    </submittedName>
</protein>
<organism evidence="1 2">
    <name type="scientific">Knufia fluminis</name>
    <dbReference type="NCBI Taxonomy" id="191047"/>
    <lineage>
        <taxon>Eukaryota</taxon>
        <taxon>Fungi</taxon>
        <taxon>Dikarya</taxon>
        <taxon>Ascomycota</taxon>
        <taxon>Pezizomycotina</taxon>
        <taxon>Eurotiomycetes</taxon>
        <taxon>Chaetothyriomycetidae</taxon>
        <taxon>Chaetothyriales</taxon>
        <taxon>Trichomeriaceae</taxon>
        <taxon>Knufia</taxon>
    </lineage>
</organism>
<proteinExistence type="predicted"/>
<evidence type="ECO:0000313" key="1">
    <source>
        <dbReference type="EMBL" id="KAK5956718.1"/>
    </source>
</evidence>
<dbReference type="AlphaFoldDB" id="A0AAN8EJ79"/>
<comment type="caution">
    <text evidence="1">The sequence shown here is derived from an EMBL/GenBank/DDBJ whole genome shotgun (WGS) entry which is preliminary data.</text>
</comment>
<evidence type="ECO:0000313" key="2">
    <source>
        <dbReference type="Proteomes" id="UP001316803"/>
    </source>
</evidence>
<dbReference type="Proteomes" id="UP001316803">
    <property type="component" value="Unassembled WGS sequence"/>
</dbReference>
<name>A0AAN8EJ79_9EURO</name>
<keyword evidence="2" id="KW-1185">Reference proteome</keyword>